<gene>
    <name evidence="1" type="ORF">BSU04_40665</name>
</gene>
<comment type="caution">
    <text evidence="1">The sequence shown here is derived from an EMBL/GenBank/DDBJ whole genome shotgun (WGS) entry which is preliminary data.</text>
</comment>
<dbReference type="Proteomes" id="UP000214720">
    <property type="component" value="Unassembled WGS sequence"/>
</dbReference>
<evidence type="ECO:0000313" key="1">
    <source>
        <dbReference type="EMBL" id="OXC72671.1"/>
    </source>
</evidence>
<accession>A0A226WN88</accession>
<reference evidence="2" key="1">
    <citation type="submission" date="2017-01" db="EMBL/GenBank/DDBJ databases">
        <title>Genome Analysis of Deinococcus marmoris KOPRI26562.</title>
        <authorList>
            <person name="Kim J.H."/>
            <person name="Oh H.-M."/>
        </authorList>
    </citation>
    <scope>NUCLEOTIDE SEQUENCE [LARGE SCALE GENOMIC DNA]</scope>
    <source>
        <strain evidence="2">PAMC 26633</strain>
    </source>
</reference>
<dbReference type="EMBL" id="MTHB01000269">
    <property type="protein sequence ID" value="OXC72671.1"/>
    <property type="molecule type" value="Genomic_DNA"/>
</dbReference>
<protein>
    <submittedName>
        <fullName evidence="1">Uncharacterized protein</fullName>
    </submittedName>
</protein>
<organism evidence="1 2">
    <name type="scientific">Caballeronia sordidicola</name>
    <name type="common">Burkholderia sordidicola</name>
    <dbReference type="NCBI Taxonomy" id="196367"/>
    <lineage>
        <taxon>Bacteria</taxon>
        <taxon>Pseudomonadati</taxon>
        <taxon>Pseudomonadota</taxon>
        <taxon>Betaproteobacteria</taxon>
        <taxon>Burkholderiales</taxon>
        <taxon>Burkholderiaceae</taxon>
        <taxon>Caballeronia</taxon>
    </lineage>
</organism>
<proteinExistence type="predicted"/>
<name>A0A226WN88_CABSO</name>
<dbReference type="AlphaFoldDB" id="A0A226WN88"/>
<evidence type="ECO:0000313" key="2">
    <source>
        <dbReference type="Proteomes" id="UP000214720"/>
    </source>
</evidence>
<sequence>MDERYCVLGKPHLERAHQRSRGIFDEVSDMCNIVHMNDERS</sequence>